<keyword evidence="3" id="KW-0804">Transcription</keyword>
<dbReference type="Proteomes" id="UP001156706">
    <property type="component" value="Unassembled WGS sequence"/>
</dbReference>
<evidence type="ECO:0000256" key="2">
    <source>
        <dbReference type="ARBA" id="ARBA00023125"/>
    </source>
</evidence>
<evidence type="ECO:0000313" key="5">
    <source>
        <dbReference type="EMBL" id="GLR11397.1"/>
    </source>
</evidence>
<dbReference type="InterPro" id="IPR036390">
    <property type="entry name" value="WH_DNA-bd_sf"/>
</dbReference>
<dbReference type="PRINTS" id="PR00033">
    <property type="entry name" value="HTHASNC"/>
</dbReference>
<dbReference type="Gene3D" id="1.10.10.10">
    <property type="entry name" value="Winged helix-like DNA-binding domain superfamily/Winged helix DNA-binding domain"/>
    <property type="match status" value="1"/>
</dbReference>
<evidence type="ECO:0000256" key="3">
    <source>
        <dbReference type="ARBA" id="ARBA00023163"/>
    </source>
</evidence>
<organism evidence="5 6">
    <name type="scientific">Chitinimonas prasina</name>
    <dbReference type="NCBI Taxonomy" id="1434937"/>
    <lineage>
        <taxon>Bacteria</taxon>
        <taxon>Pseudomonadati</taxon>
        <taxon>Pseudomonadota</taxon>
        <taxon>Betaproteobacteria</taxon>
        <taxon>Neisseriales</taxon>
        <taxon>Chitinibacteraceae</taxon>
        <taxon>Chitinimonas</taxon>
    </lineage>
</organism>
<dbReference type="SUPFAM" id="SSF54909">
    <property type="entry name" value="Dimeric alpha+beta barrel"/>
    <property type="match status" value="1"/>
</dbReference>
<keyword evidence="2" id="KW-0238">DNA-binding</keyword>
<dbReference type="InterPro" id="IPR000485">
    <property type="entry name" value="AsnC-type_HTH_dom"/>
</dbReference>
<dbReference type="PROSITE" id="PS50956">
    <property type="entry name" value="HTH_ASNC_2"/>
    <property type="match status" value="1"/>
</dbReference>
<dbReference type="InterPro" id="IPR019888">
    <property type="entry name" value="Tscrpt_reg_AsnC-like"/>
</dbReference>
<dbReference type="RefSeq" id="WP_284194557.1">
    <property type="nucleotide sequence ID" value="NZ_BSOG01000001.1"/>
</dbReference>
<evidence type="ECO:0000313" key="6">
    <source>
        <dbReference type="Proteomes" id="UP001156706"/>
    </source>
</evidence>
<dbReference type="EMBL" id="BSOG01000001">
    <property type="protein sequence ID" value="GLR11397.1"/>
    <property type="molecule type" value="Genomic_DNA"/>
</dbReference>
<dbReference type="Gene3D" id="3.30.70.920">
    <property type="match status" value="1"/>
</dbReference>
<dbReference type="PANTHER" id="PTHR30154:SF34">
    <property type="entry name" value="TRANSCRIPTIONAL REGULATOR AZLB"/>
    <property type="match status" value="1"/>
</dbReference>
<dbReference type="SMART" id="SM00344">
    <property type="entry name" value="HTH_ASNC"/>
    <property type="match status" value="1"/>
</dbReference>
<accession>A0ABQ5YCQ8</accession>
<dbReference type="InterPro" id="IPR036388">
    <property type="entry name" value="WH-like_DNA-bd_sf"/>
</dbReference>
<name>A0ABQ5YCQ8_9NEIS</name>
<dbReference type="PANTHER" id="PTHR30154">
    <property type="entry name" value="LEUCINE-RESPONSIVE REGULATORY PROTEIN"/>
    <property type="match status" value="1"/>
</dbReference>
<evidence type="ECO:0000259" key="4">
    <source>
        <dbReference type="PROSITE" id="PS50956"/>
    </source>
</evidence>
<evidence type="ECO:0000256" key="1">
    <source>
        <dbReference type="ARBA" id="ARBA00023015"/>
    </source>
</evidence>
<dbReference type="Pfam" id="PF01037">
    <property type="entry name" value="AsnC_trans_reg"/>
    <property type="match status" value="1"/>
</dbReference>
<dbReference type="InterPro" id="IPR019887">
    <property type="entry name" value="Tscrpt_reg_AsnC/Lrp_C"/>
</dbReference>
<keyword evidence="6" id="KW-1185">Reference proteome</keyword>
<keyword evidence="1" id="KW-0805">Transcription regulation</keyword>
<protein>
    <submittedName>
        <fullName evidence="5">AsnC family transcriptional regulator</fullName>
    </submittedName>
</protein>
<proteinExistence type="predicted"/>
<dbReference type="InterPro" id="IPR011008">
    <property type="entry name" value="Dimeric_a/b-barrel"/>
</dbReference>
<gene>
    <name evidence="5" type="primary">lrp_1</name>
    <name evidence="5" type="ORF">GCM10007907_01870</name>
</gene>
<dbReference type="Pfam" id="PF13404">
    <property type="entry name" value="HTH_AsnC-type"/>
    <property type="match status" value="1"/>
</dbReference>
<dbReference type="SUPFAM" id="SSF46785">
    <property type="entry name" value="Winged helix' DNA-binding domain"/>
    <property type="match status" value="1"/>
</dbReference>
<reference evidence="6" key="1">
    <citation type="journal article" date="2019" name="Int. J. Syst. Evol. Microbiol.">
        <title>The Global Catalogue of Microorganisms (GCM) 10K type strain sequencing project: providing services to taxonomists for standard genome sequencing and annotation.</title>
        <authorList>
            <consortium name="The Broad Institute Genomics Platform"/>
            <consortium name="The Broad Institute Genome Sequencing Center for Infectious Disease"/>
            <person name="Wu L."/>
            <person name="Ma J."/>
        </authorList>
    </citation>
    <scope>NUCLEOTIDE SEQUENCE [LARGE SCALE GENOMIC DNA]</scope>
    <source>
        <strain evidence="6">NBRC 110044</strain>
    </source>
</reference>
<feature type="domain" description="HTH asnC-type" evidence="4">
    <location>
        <begin position="1"/>
        <end position="62"/>
    </location>
</feature>
<comment type="caution">
    <text evidence="5">The sequence shown here is derived from an EMBL/GenBank/DDBJ whole genome shotgun (WGS) entry which is preliminary data.</text>
</comment>
<sequence>MDKLDRDIVDLLRRDARLTFRELAEQVHLSANAVAERVRRMQAQGILQGFHARVDMGALGLPLEALIDIKMRPDTSAANFEAVIQTIPGIVEATLLTGAFDYMVRAACADQQDLVRLIEALRERAGVQETYSRLILSQVPVKGRLGR</sequence>